<name>A0A381YLJ0_9ZZZZ</name>
<evidence type="ECO:0000313" key="1">
    <source>
        <dbReference type="EMBL" id="SVA77874.1"/>
    </source>
</evidence>
<accession>A0A381YLJ0</accession>
<organism evidence="1">
    <name type="scientific">marine metagenome</name>
    <dbReference type="NCBI Taxonomy" id="408172"/>
    <lineage>
        <taxon>unclassified sequences</taxon>
        <taxon>metagenomes</taxon>
        <taxon>ecological metagenomes</taxon>
    </lineage>
</organism>
<gene>
    <name evidence="1" type="ORF">METZ01_LOCUS130728</name>
</gene>
<dbReference type="EMBL" id="UINC01018522">
    <property type="protein sequence ID" value="SVA77874.1"/>
    <property type="molecule type" value="Genomic_DNA"/>
</dbReference>
<protein>
    <submittedName>
        <fullName evidence="1">Uncharacterized protein</fullName>
    </submittedName>
</protein>
<sequence length="25" mass="2930">MMLIIFVLNLVSLLQSVTHYRHTSI</sequence>
<proteinExistence type="predicted"/>
<reference evidence="1" key="1">
    <citation type="submission" date="2018-05" db="EMBL/GenBank/DDBJ databases">
        <authorList>
            <person name="Lanie J.A."/>
            <person name="Ng W.-L."/>
            <person name="Kazmierczak K.M."/>
            <person name="Andrzejewski T.M."/>
            <person name="Davidsen T.M."/>
            <person name="Wayne K.J."/>
            <person name="Tettelin H."/>
            <person name="Glass J.I."/>
            <person name="Rusch D."/>
            <person name="Podicherti R."/>
            <person name="Tsui H.-C.T."/>
            <person name="Winkler M.E."/>
        </authorList>
    </citation>
    <scope>NUCLEOTIDE SEQUENCE</scope>
</reference>
<dbReference type="AlphaFoldDB" id="A0A381YLJ0"/>